<feature type="region of interest" description="Disordered" evidence="1">
    <location>
        <begin position="121"/>
        <end position="150"/>
    </location>
</feature>
<dbReference type="AlphaFoldDB" id="A0A9W6BEP7"/>
<evidence type="ECO:0000259" key="2">
    <source>
        <dbReference type="PROSITE" id="PS50888"/>
    </source>
</evidence>
<feature type="compositionally biased region" description="Low complexity" evidence="1">
    <location>
        <begin position="455"/>
        <end position="475"/>
    </location>
</feature>
<feature type="compositionally biased region" description="Gly residues" evidence="1">
    <location>
        <begin position="215"/>
        <end position="224"/>
    </location>
</feature>
<sequence>MQPASLTGRQQQLGLLMGRSQPDVLEAARVAALLNGQSGSFSLQSGLGAAGLGSGVLAGLGGTSAGLNLSLGPLPQASQQAPQSSQLALPDQLALLSQFPHALLPPQQYSSADRDLQIGGLRNVGKTRSSDSRSSSAYASRHQAAEQRRRTRINERLELLRKLVPHAERANTACFLEEVIKYIEALKRRTLELESALEAATGKPVAKSLGPQGVVSGGASGPGGLEPATADSPRLPASGPAGSQQQQVSVPHPPSASGGGGATASPSPLAPPAPPALSTQQQSQQQQTSAQQQQGLDLLSGAAQAGGASAGAGSTASQHHSPQLQLASSVSSQLAHLLPGGVQGASAASQQAALGALFPHSGGALSLAAASGSLSLGGGAGGSAGALSLAQLTAGLHPHSLGGGSGGLLSNGQGHHHHHHHHTHHLTAAGASSHAAVTQQQLSDLQAMQVMHSLQQQHQQQQQQARAAAAAAAAHQHAHQHHPSSFHPTNNKAAFLHFNEDLFGGIKPELLGPSRSQLGGAAATTSTTPSTSLQLTSAHLPTDSNTMLQVETARKTLSGSPVSSEESGVPLKKRKVLLL</sequence>
<accession>A0A9W6BEP7</accession>
<dbReference type="InterPro" id="IPR044295">
    <property type="entry name" value="BIM1/2/3"/>
</dbReference>
<protein>
    <recommendedName>
        <fullName evidence="2">BHLH domain-containing protein</fullName>
    </recommendedName>
</protein>
<dbReference type="GO" id="GO:0003700">
    <property type="term" value="F:DNA-binding transcription factor activity"/>
    <property type="evidence" value="ECO:0007669"/>
    <property type="project" value="InterPro"/>
</dbReference>
<feature type="region of interest" description="Disordered" evidence="1">
    <location>
        <begin position="453"/>
        <end position="489"/>
    </location>
</feature>
<dbReference type="SUPFAM" id="SSF47459">
    <property type="entry name" value="HLH, helix-loop-helix DNA-binding domain"/>
    <property type="match status" value="1"/>
</dbReference>
<dbReference type="EMBL" id="BRXU01000003">
    <property type="protein sequence ID" value="GLC50673.1"/>
    <property type="molecule type" value="Genomic_DNA"/>
</dbReference>
<feature type="compositionally biased region" description="Low complexity" evidence="1">
    <location>
        <begin position="276"/>
        <end position="327"/>
    </location>
</feature>
<gene>
    <name evidence="3" type="primary">PLEST006035</name>
    <name evidence="3" type="ORF">PLESTB_000406000</name>
</gene>
<dbReference type="PANTHER" id="PTHR46412:SF3">
    <property type="entry name" value="TRANSCRIPTION FACTOR BIM1"/>
    <property type="match status" value="1"/>
</dbReference>
<feature type="domain" description="BHLH" evidence="2">
    <location>
        <begin position="137"/>
        <end position="186"/>
    </location>
</feature>
<feature type="region of interest" description="Disordered" evidence="1">
    <location>
        <begin position="200"/>
        <end position="327"/>
    </location>
</feature>
<feature type="region of interest" description="Disordered" evidence="1">
    <location>
        <begin position="403"/>
        <end position="440"/>
    </location>
</feature>
<dbReference type="OrthoDB" id="690068at2759"/>
<dbReference type="InterPro" id="IPR036638">
    <property type="entry name" value="HLH_DNA-bd_sf"/>
</dbReference>
<comment type="caution">
    <text evidence="3">The sequence shown here is derived from an EMBL/GenBank/DDBJ whole genome shotgun (WGS) entry which is preliminary data.</text>
</comment>
<proteinExistence type="predicted"/>
<dbReference type="Proteomes" id="UP001165080">
    <property type="component" value="Unassembled WGS sequence"/>
</dbReference>
<dbReference type="GO" id="GO:0046983">
    <property type="term" value="F:protein dimerization activity"/>
    <property type="evidence" value="ECO:0007669"/>
    <property type="project" value="InterPro"/>
</dbReference>
<evidence type="ECO:0000256" key="1">
    <source>
        <dbReference type="SAM" id="MobiDB-lite"/>
    </source>
</evidence>
<reference evidence="3 4" key="1">
    <citation type="journal article" date="2023" name="Commun. Biol.">
        <title>Reorganization of the ancestral sex-determining regions during the evolution of trioecy in Pleodorina starrii.</title>
        <authorList>
            <person name="Takahashi K."/>
            <person name="Suzuki S."/>
            <person name="Kawai-Toyooka H."/>
            <person name="Yamamoto K."/>
            <person name="Hamaji T."/>
            <person name="Ootsuki R."/>
            <person name="Yamaguchi H."/>
            <person name="Kawachi M."/>
            <person name="Higashiyama T."/>
            <person name="Nozaki H."/>
        </authorList>
    </citation>
    <scope>NUCLEOTIDE SEQUENCE [LARGE SCALE GENOMIC DNA]</scope>
    <source>
        <strain evidence="3 4">NIES-4479</strain>
    </source>
</reference>
<organism evidence="3 4">
    <name type="scientific">Pleodorina starrii</name>
    <dbReference type="NCBI Taxonomy" id="330485"/>
    <lineage>
        <taxon>Eukaryota</taxon>
        <taxon>Viridiplantae</taxon>
        <taxon>Chlorophyta</taxon>
        <taxon>core chlorophytes</taxon>
        <taxon>Chlorophyceae</taxon>
        <taxon>CS clade</taxon>
        <taxon>Chlamydomonadales</taxon>
        <taxon>Volvocaceae</taxon>
        <taxon>Pleodorina</taxon>
    </lineage>
</organism>
<dbReference type="SMART" id="SM00353">
    <property type="entry name" value="HLH"/>
    <property type="match status" value="1"/>
</dbReference>
<name>A0A9W6BEP7_9CHLO</name>
<evidence type="ECO:0000313" key="3">
    <source>
        <dbReference type="EMBL" id="GLC50673.1"/>
    </source>
</evidence>
<feature type="compositionally biased region" description="Low complexity" evidence="1">
    <location>
        <begin position="132"/>
        <end position="142"/>
    </location>
</feature>
<dbReference type="PROSITE" id="PS50888">
    <property type="entry name" value="BHLH"/>
    <property type="match status" value="1"/>
</dbReference>
<dbReference type="Gene3D" id="4.10.280.10">
    <property type="entry name" value="Helix-loop-helix DNA-binding domain"/>
    <property type="match status" value="1"/>
</dbReference>
<feature type="compositionally biased region" description="Low complexity" evidence="1">
    <location>
        <begin position="426"/>
        <end position="435"/>
    </location>
</feature>
<feature type="region of interest" description="Disordered" evidence="1">
    <location>
        <begin position="514"/>
        <end position="544"/>
    </location>
</feature>
<dbReference type="InterPro" id="IPR011598">
    <property type="entry name" value="bHLH_dom"/>
</dbReference>
<feature type="compositionally biased region" description="Basic residues" evidence="1">
    <location>
        <begin position="414"/>
        <end position="425"/>
    </location>
</feature>
<dbReference type="Pfam" id="PF00010">
    <property type="entry name" value="HLH"/>
    <property type="match status" value="1"/>
</dbReference>
<dbReference type="GO" id="GO:0006351">
    <property type="term" value="P:DNA-templated transcription"/>
    <property type="evidence" value="ECO:0007669"/>
    <property type="project" value="InterPro"/>
</dbReference>
<feature type="compositionally biased region" description="Low complexity" evidence="1">
    <location>
        <begin position="516"/>
        <end position="538"/>
    </location>
</feature>
<keyword evidence="4" id="KW-1185">Reference proteome</keyword>
<dbReference type="PANTHER" id="PTHR46412">
    <property type="entry name" value="BES1-INTERACTING MYC-LIKE PROTEIN"/>
    <property type="match status" value="1"/>
</dbReference>
<evidence type="ECO:0000313" key="4">
    <source>
        <dbReference type="Proteomes" id="UP001165080"/>
    </source>
</evidence>